<dbReference type="PANTHER" id="PTHR24567:SF74">
    <property type="entry name" value="HTH-TYPE TRANSCRIPTIONAL REGULATOR ARCR"/>
    <property type="match status" value="1"/>
</dbReference>
<dbReference type="SUPFAM" id="SSF52317">
    <property type="entry name" value="Class I glutamine amidotransferase-like"/>
    <property type="match status" value="1"/>
</dbReference>
<dbReference type="InterPro" id="IPR003737">
    <property type="entry name" value="GlcNAc_PI_deacetylase-related"/>
</dbReference>
<dbReference type="Gene3D" id="3.40.50.10320">
    <property type="entry name" value="LmbE-like"/>
    <property type="match status" value="1"/>
</dbReference>
<dbReference type="SUPFAM" id="SSF102588">
    <property type="entry name" value="LmbE-like"/>
    <property type="match status" value="1"/>
</dbReference>
<gene>
    <name evidence="3" type="ORF">GGQ55_002682</name>
</gene>
<dbReference type="SUPFAM" id="SSF51206">
    <property type="entry name" value="cAMP-binding domain-like"/>
    <property type="match status" value="1"/>
</dbReference>
<dbReference type="Proteomes" id="UP000541969">
    <property type="component" value="Unassembled WGS sequence"/>
</dbReference>
<name>A0A853CEV8_9ACTN</name>
<feature type="domain" description="Cyclic nucleotide-binding" evidence="2">
    <location>
        <begin position="864"/>
        <end position="983"/>
    </location>
</feature>
<comment type="caution">
    <text evidence="3">The sequence shown here is derived from an EMBL/GenBank/DDBJ whole genome shotgun (WGS) entry which is preliminary data.</text>
</comment>
<proteinExistence type="predicted"/>
<dbReference type="Gene3D" id="3.40.50.880">
    <property type="match status" value="1"/>
</dbReference>
<dbReference type="PROSITE" id="PS50042">
    <property type="entry name" value="CNMP_BINDING_3"/>
    <property type="match status" value="1"/>
</dbReference>
<dbReference type="Pfam" id="PF02585">
    <property type="entry name" value="PIG-L"/>
    <property type="match status" value="1"/>
</dbReference>
<dbReference type="InterPro" id="IPR014710">
    <property type="entry name" value="RmlC-like_jellyroll"/>
</dbReference>
<dbReference type="CDD" id="cd00038">
    <property type="entry name" value="CAP_ED"/>
    <property type="match status" value="1"/>
</dbReference>
<evidence type="ECO:0000256" key="1">
    <source>
        <dbReference type="ARBA" id="ARBA00022833"/>
    </source>
</evidence>
<dbReference type="SMART" id="SM00100">
    <property type="entry name" value="cNMP"/>
    <property type="match status" value="1"/>
</dbReference>
<protein>
    <submittedName>
        <fullName evidence="3">LmbE family N-acetylglucosaminyl deacetylase</fullName>
    </submittedName>
</protein>
<dbReference type="Gene3D" id="2.60.120.10">
    <property type="entry name" value="Jelly Rolls"/>
    <property type="match status" value="1"/>
</dbReference>
<dbReference type="InterPro" id="IPR029062">
    <property type="entry name" value="Class_I_gatase-like"/>
</dbReference>
<evidence type="ECO:0000313" key="3">
    <source>
        <dbReference type="EMBL" id="NYJ06404.1"/>
    </source>
</evidence>
<keyword evidence="4" id="KW-1185">Reference proteome</keyword>
<dbReference type="EMBL" id="JACBZT010000001">
    <property type="protein sequence ID" value="NYJ06404.1"/>
    <property type="molecule type" value="Genomic_DNA"/>
</dbReference>
<dbReference type="InterPro" id="IPR018490">
    <property type="entry name" value="cNMP-bd_dom_sf"/>
</dbReference>
<dbReference type="GO" id="GO:0016137">
    <property type="term" value="P:glycoside metabolic process"/>
    <property type="evidence" value="ECO:0007669"/>
    <property type="project" value="UniProtKB-ARBA"/>
</dbReference>
<dbReference type="RefSeq" id="WP_179717494.1">
    <property type="nucleotide sequence ID" value="NZ_JACBZT010000001.1"/>
</dbReference>
<accession>A0A853CEV8</accession>
<dbReference type="GO" id="GO:0005829">
    <property type="term" value="C:cytosol"/>
    <property type="evidence" value="ECO:0007669"/>
    <property type="project" value="TreeGrafter"/>
</dbReference>
<keyword evidence="1" id="KW-0862">Zinc</keyword>
<dbReference type="InterPro" id="IPR050397">
    <property type="entry name" value="Env_Response_Regulators"/>
</dbReference>
<organism evidence="3 4">
    <name type="scientific">Petropleomorpha daqingensis</name>
    <dbReference type="NCBI Taxonomy" id="2026353"/>
    <lineage>
        <taxon>Bacteria</taxon>
        <taxon>Bacillati</taxon>
        <taxon>Actinomycetota</taxon>
        <taxon>Actinomycetes</taxon>
        <taxon>Geodermatophilales</taxon>
        <taxon>Geodermatophilaceae</taxon>
        <taxon>Petropleomorpha</taxon>
    </lineage>
</organism>
<sequence length="992" mass="108519">MAPEQVARQHDRIRALANAGAVLHLGAHPDDEDSGMVAYMSRRHAARTVYWSATRGEGGQNRRGPERNEALGVVRTWESLDARRLDGGEVLYGPFYDFGFSKSGEDTLRRWGRDAVVGEVVRAIRSVQPLVVVCRWSGTADDGHGHHQAVGLVAEEAFDAAADPERFPELGLPPWRAAKLYRSVAGDWQPGEDGSFGVLVPEYEQAGYLRLDTGEVDPVAEVSYQEQAHTAVNRHRSQGIGFVPEPGPYFYYYRLVRSPSAPPSREASFYDGLDPLLTGLGDDPRLTAARAALETAAENFRPDRPTACLPRLVEAWEALSALEAVEDDEALARYLTRRTAEIEEVVAGFLSVRVECLADRARITPGREVRVVVRVWGGADPVDVEKVELHVPDGWLAVRTSADDGPPHPSHTAQHEVVYLVTVPADVEPQAPYWLRAPRGPYRYAWPERSPSLGQPLDEPLVWTEVVVRGAGATCTVRSAAVQRSGFPGGSRLLPLTVLPPVALSPRQQREILPITGLQRVLDLDVTVQCIEPDGARAVLTPVAPDGWTVDPPAREVLLGGAGDTVTRRFRVHVPASAAPGGYALRYELQCGGRSYDLELRPVRLGVPGATAPPDEHTAVVEAYLLRPVSVAVDLVDARFIKTLRYGYVHGLEESIVPSLARFELDLAEVGDDQLEFADLGEFDAIVLGPNAYSVRPAVRRSAARLLDFVAQGGTLVVQYQTYGYDVGGLTPFPVRFSQPHDRVTDPQAPVTLVDPANPVLTAPNAIGPADFDGWVHDRGLYFLGEWDRRYTPVLASADVGEPPREGGLLTASFGRGTYVYAAYSFHRQIPAGVAGAVRLFANLLGLAEVRVRERMARLGELELFRFMTEAQLYEAARSVSERWVDAGAYLAREGERGHEMFILVDGSVEVLHGEGDGERLVHVAGPGEELGELTLLADIPRSASLRAATDVVVLVIRDDALEEWLQRHPDLGRGMMRRLAHRVVETTGQLS</sequence>
<dbReference type="InterPro" id="IPR000595">
    <property type="entry name" value="cNMP-bd_dom"/>
</dbReference>
<dbReference type="AlphaFoldDB" id="A0A853CEV8"/>
<evidence type="ECO:0000259" key="2">
    <source>
        <dbReference type="PROSITE" id="PS50042"/>
    </source>
</evidence>
<reference evidence="3 4" key="1">
    <citation type="submission" date="2020-07" db="EMBL/GenBank/DDBJ databases">
        <title>Sequencing the genomes of 1000 actinobacteria strains.</title>
        <authorList>
            <person name="Klenk H.-P."/>
        </authorList>
    </citation>
    <scope>NUCLEOTIDE SEQUENCE [LARGE SCALE GENOMIC DNA]</scope>
    <source>
        <strain evidence="3 4">DSM 104001</strain>
    </source>
</reference>
<dbReference type="Pfam" id="PF00027">
    <property type="entry name" value="cNMP_binding"/>
    <property type="match status" value="1"/>
</dbReference>
<evidence type="ECO:0000313" key="4">
    <source>
        <dbReference type="Proteomes" id="UP000541969"/>
    </source>
</evidence>
<dbReference type="InterPro" id="IPR024078">
    <property type="entry name" value="LmbE-like_dom_sf"/>
</dbReference>
<dbReference type="PANTHER" id="PTHR24567">
    <property type="entry name" value="CRP FAMILY TRANSCRIPTIONAL REGULATORY PROTEIN"/>
    <property type="match status" value="1"/>
</dbReference>
<dbReference type="GO" id="GO:0003700">
    <property type="term" value="F:DNA-binding transcription factor activity"/>
    <property type="evidence" value="ECO:0007669"/>
    <property type="project" value="TreeGrafter"/>
</dbReference>